<reference evidence="2 3" key="1">
    <citation type="submission" date="2019-11" db="EMBL/GenBank/DDBJ databases">
        <authorList>
            <person name="Li X.-J."/>
            <person name="Feng X.-M."/>
        </authorList>
    </citation>
    <scope>NUCLEOTIDE SEQUENCE [LARGE SCALE GENOMIC DNA]</scope>
    <source>
        <strain evidence="2 3">XMNu-373</strain>
    </source>
</reference>
<organism evidence="2 3">
    <name type="scientific">Phytoactinopolyspora mesophila</name>
    <dbReference type="NCBI Taxonomy" id="2650750"/>
    <lineage>
        <taxon>Bacteria</taxon>
        <taxon>Bacillati</taxon>
        <taxon>Actinomycetota</taxon>
        <taxon>Actinomycetes</taxon>
        <taxon>Jiangellales</taxon>
        <taxon>Jiangellaceae</taxon>
        <taxon>Phytoactinopolyspora</taxon>
    </lineage>
</organism>
<dbReference type="GO" id="GO:0016787">
    <property type="term" value="F:hydrolase activity"/>
    <property type="evidence" value="ECO:0007669"/>
    <property type="project" value="UniProtKB-KW"/>
</dbReference>
<evidence type="ECO:0000313" key="2">
    <source>
        <dbReference type="EMBL" id="NDL57792.1"/>
    </source>
</evidence>
<comment type="caution">
    <text evidence="2">The sequence shown here is derived from an EMBL/GenBank/DDBJ whole genome shotgun (WGS) entry which is preliminary data.</text>
</comment>
<name>A0A7K3M4E9_9ACTN</name>
<dbReference type="AlphaFoldDB" id="A0A7K3M4E9"/>
<sequence>MPGLELFKDHCTQAAPRERPCCTRPHQSGADDRHVINGVLCLFRGHVPTLKGVGGVAYSRRVDLSEEFSWNGRRVRWGSAGDGPPVVFCHGTPWSSALWAPFAEALAGEFRVYLWDMPGYGQSSKDAEHRVSLDIQGELLADLLVHWNLDEPHVVAHDYGGAVSLRAHLLHGARYSSLALVDVVALAPWGSEFFRLVRDHAEVFAALPPVIHDGALRAYIEGASHRGLGAAELDMLVQPWRGTAGQPAFYRQIAQADQAYTDEIEPLYPSVDLPVLVAWGTEDTWIPVDRAHRLSELIPGARLELIEGAGHLIQLDAPVALSTSLHRWLTSR</sequence>
<dbReference type="PRINTS" id="PR00111">
    <property type="entry name" value="ABHYDROLASE"/>
</dbReference>
<keyword evidence="2" id="KW-0378">Hydrolase</keyword>
<dbReference type="SUPFAM" id="SSF53474">
    <property type="entry name" value="alpha/beta-Hydrolases"/>
    <property type="match status" value="1"/>
</dbReference>
<protein>
    <submittedName>
        <fullName evidence="2">Alpha/beta fold hydrolase</fullName>
    </submittedName>
</protein>
<evidence type="ECO:0000259" key="1">
    <source>
        <dbReference type="Pfam" id="PF00561"/>
    </source>
</evidence>
<dbReference type="EMBL" id="WLZY01000003">
    <property type="protein sequence ID" value="NDL57792.1"/>
    <property type="molecule type" value="Genomic_DNA"/>
</dbReference>
<dbReference type="InterPro" id="IPR029058">
    <property type="entry name" value="AB_hydrolase_fold"/>
</dbReference>
<gene>
    <name evidence="2" type="ORF">F7O44_11965</name>
</gene>
<accession>A0A7K3M4E9</accession>
<dbReference type="Proteomes" id="UP000460435">
    <property type="component" value="Unassembled WGS sequence"/>
</dbReference>
<dbReference type="PANTHER" id="PTHR43798">
    <property type="entry name" value="MONOACYLGLYCEROL LIPASE"/>
    <property type="match status" value="1"/>
</dbReference>
<dbReference type="Gene3D" id="3.40.50.1820">
    <property type="entry name" value="alpha/beta hydrolase"/>
    <property type="match status" value="1"/>
</dbReference>
<dbReference type="Pfam" id="PF00561">
    <property type="entry name" value="Abhydrolase_1"/>
    <property type="match status" value="1"/>
</dbReference>
<feature type="domain" description="AB hydrolase-1" evidence="1">
    <location>
        <begin position="84"/>
        <end position="318"/>
    </location>
</feature>
<keyword evidence="3" id="KW-1185">Reference proteome</keyword>
<evidence type="ECO:0000313" key="3">
    <source>
        <dbReference type="Proteomes" id="UP000460435"/>
    </source>
</evidence>
<dbReference type="InterPro" id="IPR000073">
    <property type="entry name" value="AB_hydrolase_1"/>
</dbReference>
<dbReference type="InterPro" id="IPR050266">
    <property type="entry name" value="AB_hydrolase_sf"/>
</dbReference>
<proteinExistence type="predicted"/>